<protein>
    <recommendedName>
        <fullName evidence="3">Lipoprotein</fullName>
    </recommendedName>
</protein>
<dbReference type="AlphaFoldDB" id="A0AA42CTE2"/>
<keyword evidence="2" id="KW-1185">Reference proteome</keyword>
<evidence type="ECO:0000313" key="1">
    <source>
        <dbReference type="EMBL" id="MCW6534318.1"/>
    </source>
</evidence>
<sequence length="115" mass="11820">MKPIIPILLTTTLLAGCKAQPVATTSEVTGIACAPGGAANFAPDCGLDRMPTARGTVLVLRHPDGGFRRLLASKDGLVAADGAEPAKVTKLDKGMIEVALGTNRYRLPATLGARP</sequence>
<dbReference type="RefSeq" id="WP_265268252.1">
    <property type="nucleotide sequence ID" value="NZ_JANFAU010000002.1"/>
</dbReference>
<dbReference type="PROSITE" id="PS51257">
    <property type="entry name" value="PROKAR_LIPOPROTEIN"/>
    <property type="match status" value="1"/>
</dbReference>
<gene>
    <name evidence="1" type="ORF">NEE01_05900</name>
</gene>
<dbReference type="EMBL" id="JANFAV010000003">
    <property type="protein sequence ID" value="MCW6534318.1"/>
    <property type="molecule type" value="Genomic_DNA"/>
</dbReference>
<dbReference type="Proteomes" id="UP001165565">
    <property type="component" value="Unassembled WGS sequence"/>
</dbReference>
<evidence type="ECO:0008006" key="3">
    <source>
        <dbReference type="Google" id="ProtNLM"/>
    </source>
</evidence>
<name>A0AA42CTE2_9SPHN</name>
<accession>A0AA42CTE2</accession>
<evidence type="ECO:0000313" key="2">
    <source>
        <dbReference type="Proteomes" id="UP001165565"/>
    </source>
</evidence>
<proteinExistence type="predicted"/>
<organism evidence="1 2">
    <name type="scientific">Sphingomonas lycopersici</name>
    <dbReference type="NCBI Taxonomy" id="2951807"/>
    <lineage>
        <taxon>Bacteria</taxon>
        <taxon>Pseudomonadati</taxon>
        <taxon>Pseudomonadota</taxon>
        <taxon>Alphaproteobacteria</taxon>
        <taxon>Sphingomonadales</taxon>
        <taxon>Sphingomonadaceae</taxon>
        <taxon>Sphingomonas</taxon>
    </lineage>
</organism>
<comment type="caution">
    <text evidence="1">The sequence shown here is derived from an EMBL/GenBank/DDBJ whole genome shotgun (WGS) entry which is preliminary data.</text>
</comment>
<reference evidence="1" key="1">
    <citation type="submission" date="2022-06" db="EMBL/GenBank/DDBJ databases">
        <title>Sphingomonas sp. nov. isolated from rhizosphere soil of tomato.</title>
        <authorList>
            <person name="Dong H."/>
            <person name="Gao R."/>
        </authorList>
    </citation>
    <scope>NUCLEOTIDE SEQUENCE</scope>
    <source>
        <strain evidence="1">MMSM24</strain>
    </source>
</reference>